<protein>
    <submittedName>
        <fullName evidence="9">AAA-associated domain-containing protein</fullName>
    </submittedName>
</protein>
<comment type="caution">
    <text evidence="9">The sequence shown here is derived from an EMBL/GenBank/DDBJ whole genome shotgun (WGS) entry which is preliminary data.</text>
</comment>
<reference evidence="9" key="1">
    <citation type="submission" date="2021-09" db="EMBL/GenBank/DDBJ databases">
        <title>Genomic analysis of Ralstonia spp.</title>
        <authorList>
            <person name="Aburjaile F."/>
            <person name="Ariute J.C."/>
            <person name="Pais A.K.L."/>
            <person name="Albuquerque G.M.R."/>
            <person name="Silva A.M.F."/>
            <person name="Brenig B."/>
            <person name="Azevedo V."/>
            <person name="Matiuzzi M."/>
            <person name="Ramos R."/>
            <person name="Goes-Neto A."/>
            <person name="Soares S."/>
            <person name="Iseppon A.M.B."/>
            <person name="Souza E."/>
            <person name="Gama M."/>
        </authorList>
    </citation>
    <scope>NUCLEOTIDE SEQUENCE</scope>
    <source>
        <strain evidence="9">CCRMRs91</strain>
    </source>
</reference>
<dbReference type="AlphaFoldDB" id="A0AAW5ZPC2"/>
<evidence type="ECO:0000256" key="7">
    <source>
        <dbReference type="SAM" id="MobiDB-lite"/>
    </source>
</evidence>
<dbReference type="Proteomes" id="UP001144050">
    <property type="component" value="Unassembled WGS sequence"/>
</dbReference>
<dbReference type="InterPro" id="IPR050166">
    <property type="entry name" value="ABC_transporter_ATP-bind"/>
</dbReference>
<evidence type="ECO:0000256" key="4">
    <source>
        <dbReference type="ARBA" id="ARBA00022519"/>
    </source>
</evidence>
<name>A0AAW5ZPC2_RALSL</name>
<dbReference type="PROSITE" id="PS00211">
    <property type="entry name" value="ABC_TRANSPORTER_1"/>
    <property type="match status" value="1"/>
</dbReference>
<evidence type="ECO:0000313" key="10">
    <source>
        <dbReference type="Proteomes" id="UP001144050"/>
    </source>
</evidence>
<feature type="region of interest" description="Disordered" evidence="7">
    <location>
        <begin position="430"/>
        <end position="453"/>
    </location>
</feature>
<dbReference type="Pfam" id="PF09821">
    <property type="entry name" value="AAA_assoc_C"/>
    <property type="match status" value="1"/>
</dbReference>
<dbReference type="Pfam" id="PF00005">
    <property type="entry name" value="ABC_tran"/>
    <property type="match status" value="1"/>
</dbReference>
<dbReference type="InterPro" id="IPR017871">
    <property type="entry name" value="ABC_transporter-like_CS"/>
</dbReference>
<evidence type="ECO:0000259" key="8">
    <source>
        <dbReference type="PROSITE" id="PS50893"/>
    </source>
</evidence>
<keyword evidence="4" id="KW-0472">Membrane</keyword>
<feature type="domain" description="ABC transporter" evidence="8">
    <location>
        <begin position="9"/>
        <end position="244"/>
    </location>
</feature>
<dbReference type="PANTHER" id="PTHR42788">
    <property type="entry name" value="TAURINE IMPORT ATP-BINDING PROTEIN-RELATED"/>
    <property type="match status" value="1"/>
</dbReference>
<dbReference type="GO" id="GO:0005524">
    <property type="term" value="F:ATP binding"/>
    <property type="evidence" value="ECO:0007669"/>
    <property type="project" value="UniProtKB-KW"/>
</dbReference>
<keyword evidence="5" id="KW-0547">Nucleotide-binding</keyword>
<keyword evidence="6" id="KW-0067">ATP-binding</keyword>
<evidence type="ECO:0000256" key="2">
    <source>
        <dbReference type="ARBA" id="ARBA00022448"/>
    </source>
</evidence>
<evidence type="ECO:0000256" key="5">
    <source>
        <dbReference type="ARBA" id="ARBA00022741"/>
    </source>
</evidence>
<dbReference type="PROSITE" id="PS50893">
    <property type="entry name" value="ABC_TRANSPORTER_2"/>
    <property type="match status" value="1"/>
</dbReference>
<keyword evidence="3" id="KW-1003">Cell membrane</keyword>
<dbReference type="InterPro" id="IPR003439">
    <property type="entry name" value="ABC_transporter-like_ATP-bd"/>
</dbReference>
<dbReference type="RefSeq" id="WP_013204670.1">
    <property type="nucleotide sequence ID" value="NZ_CDLW01000001.1"/>
</dbReference>
<gene>
    <name evidence="9" type="ORF">LBW59_14070</name>
</gene>
<keyword evidence="4" id="KW-0997">Cell inner membrane</keyword>
<dbReference type="Gene3D" id="3.40.50.300">
    <property type="entry name" value="P-loop containing nucleotide triphosphate hydrolases"/>
    <property type="match status" value="1"/>
</dbReference>
<dbReference type="InterPro" id="IPR027417">
    <property type="entry name" value="P-loop_NTPase"/>
</dbReference>
<dbReference type="PANTHER" id="PTHR42788:SF13">
    <property type="entry name" value="ALIPHATIC SULFONATES IMPORT ATP-BINDING PROTEIN SSUB"/>
    <property type="match status" value="1"/>
</dbReference>
<dbReference type="EMBL" id="JAIVFG010000022">
    <property type="protein sequence ID" value="MDB0571891.1"/>
    <property type="molecule type" value="Genomic_DNA"/>
</dbReference>
<feature type="compositionally biased region" description="Basic and acidic residues" evidence="7">
    <location>
        <begin position="431"/>
        <end position="441"/>
    </location>
</feature>
<evidence type="ECO:0000256" key="1">
    <source>
        <dbReference type="ARBA" id="ARBA00005417"/>
    </source>
</evidence>
<evidence type="ECO:0000256" key="6">
    <source>
        <dbReference type="ARBA" id="ARBA00022840"/>
    </source>
</evidence>
<evidence type="ECO:0000256" key="3">
    <source>
        <dbReference type="ARBA" id="ARBA00022475"/>
    </source>
</evidence>
<keyword evidence="2" id="KW-0813">Transport</keyword>
<sequence length="453" mass="50111">MATNGESVIELRGVSKIFRTADRTDRAVLEGVDLNLREGEIVAMLGKSGSGKSTLLRIMAGLVRADRGKVLFRGNEYAGPVQGIAMVFQSFALFPWLTVQQNVELGLEAQGVPKAEREARAEAAIDLIGLSGFNSALPRELSGGMRQRVGIARALVTEPDLLLMDEAFSALDVLTGENLRDEMLDLWEDRRTKIKAILIVSHNIEEAVMMADRIVILSSDPGRIRAEVRVPFPRPRNRDSSAVRNLIDEVYGLMTTPERVGVRVGAEPAAEQLAYRLPEAEIGQMEAILDLLVEAPFNGRADLPHLAEEAGVTDDDLLPACEALALLQLATVERGDIIVTPFGKTYMETEPPERKVLFGQKLLERVALAAHIRTELEASEDGEIREEQILRELEAYLKPEEAERVLKIGIEWGRYGEVYEYVYNTGMLTLPREEREEREEREAEDGGDGAAAP</sequence>
<comment type="similarity">
    <text evidence="1">Belongs to the ABC transporter superfamily.</text>
</comment>
<dbReference type="CDD" id="cd03293">
    <property type="entry name" value="ABC_NrtD_SsuB_transporters"/>
    <property type="match status" value="1"/>
</dbReference>
<dbReference type="InterPro" id="IPR003593">
    <property type="entry name" value="AAA+_ATPase"/>
</dbReference>
<accession>A0AAW5ZPC2</accession>
<proteinExistence type="inferred from homology"/>
<evidence type="ECO:0000313" key="9">
    <source>
        <dbReference type="EMBL" id="MDB0571891.1"/>
    </source>
</evidence>
<dbReference type="SUPFAM" id="SSF52540">
    <property type="entry name" value="P-loop containing nucleoside triphosphate hydrolases"/>
    <property type="match status" value="1"/>
</dbReference>
<dbReference type="GO" id="GO:0016887">
    <property type="term" value="F:ATP hydrolysis activity"/>
    <property type="evidence" value="ECO:0007669"/>
    <property type="project" value="InterPro"/>
</dbReference>
<dbReference type="SMART" id="SM00382">
    <property type="entry name" value="AAA"/>
    <property type="match status" value="1"/>
</dbReference>
<organism evidence="9 10">
    <name type="scientific">Ralstonia solanacearum</name>
    <name type="common">Pseudomonas solanacearum</name>
    <dbReference type="NCBI Taxonomy" id="305"/>
    <lineage>
        <taxon>Bacteria</taxon>
        <taxon>Pseudomonadati</taxon>
        <taxon>Pseudomonadota</taxon>
        <taxon>Betaproteobacteria</taxon>
        <taxon>Burkholderiales</taxon>
        <taxon>Burkholderiaceae</taxon>
        <taxon>Ralstonia</taxon>
        <taxon>Ralstonia solanacearum species complex</taxon>
    </lineage>
</organism>
<dbReference type="InterPro" id="IPR018632">
    <property type="entry name" value="AAA-associated_dom_C"/>
</dbReference>